<feature type="domain" description="UBA" evidence="8">
    <location>
        <begin position="772"/>
        <end position="819"/>
    </location>
</feature>
<dbReference type="InterPro" id="IPR000270">
    <property type="entry name" value="PB1_dom"/>
</dbReference>
<protein>
    <submittedName>
        <fullName evidence="11">Uncharacterized protein</fullName>
    </submittedName>
</protein>
<comment type="subcellular location">
    <subcellularLocation>
        <location evidence="1">Cytoplasmic vesicle</location>
        <location evidence="1">Autophagosome</location>
    </subcellularLocation>
</comment>
<feature type="region of interest" description="Disordered" evidence="7">
    <location>
        <begin position="217"/>
        <end position="238"/>
    </location>
</feature>
<dbReference type="InterPro" id="IPR013783">
    <property type="entry name" value="Ig-like_fold"/>
</dbReference>
<feature type="compositionally biased region" description="Basic and acidic residues" evidence="7">
    <location>
        <begin position="225"/>
        <end position="238"/>
    </location>
</feature>
<reference evidence="11" key="1">
    <citation type="submission" date="2024-03" db="EMBL/GenBank/DDBJ databases">
        <title>WGS assembly of Saponaria officinalis var. Norfolk2.</title>
        <authorList>
            <person name="Jenkins J."/>
            <person name="Shu S."/>
            <person name="Grimwood J."/>
            <person name="Barry K."/>
            <person name="Goodstein D."/>
            <person name="Schmutz J."/>
            <person name="Leebens-Mack J."/>
            <person name="Osbourn A."/>
        </authorList>
    </citation>
    <scope>NUCLEOTIDE SEQUENCE [LARGE SCALE GENOMIC DNA]</scope>
    <source>
        <strain evidence="11">JIC</strain>
    </source>
</reference>
<evidence type="ECO:0000256" key="3">
    <source>
        <dbReference type="ARBA" id="ARBA00022771"/>
    </source>
</evidence>
<dbReference type="CDD" id="cd14319">
    <property type="entry name" value="UBA_NBR1"/>
    <property type="match status" value="1"/>
</dbReference>
<keyword evidence="4" id="KW-0862">Zinc</keyword>
<evidence type="ECO:0000256" key="5">
    <source>
        <dbReference type="ARBA" id="ARBA00023329"/>
    </source>
</evidence>
<dbReference type="Pfam" id="PF00569">
    <property type="entry name" value="ZZ"/>
    <property type="match status" value="2"/>
</dbReference>
<dbReference type="SMART" id="SM00291">
    <property type="entry name" value="ZnF_ZZ"/>
    <property type="match status" value="2"/>
</dbReference>
<dbReference type="PANTHER" id="PTHR20930">
    <property type="entry name" value="OVARIAN CARCINOMA ANTIGEN CA125-RELATED"/>
    <property type="match status" value="1"/>
</dbReference>
<evidence type="ECO:0000256" key="6">
    <source>
        <dbReference type="PROSITE-ProRule" id="PRU00228"/>
    </source>
</evidence>
<feature type="domain" description="PB1" evidence="10">
    <location>
        <begin position="3"/>
        <end position="88"/>
    </location>
</feature>
<proteinExistence type="predicted"/>
<evidence type="ECO:0000256" key="7">
    <source>
        <dbReference type="SAM" id="MobiDB-lite"/>
    </source>
</evidence>
<organism evidence="11 12">
    <name type="scientific">Saponaria officinalis</name>
    <name type="common">Common soapwort</name>
    <name type="synonym">Lychnis saponaria</name>
    <dbReference type="NCBI Taxonomy" id="3572"/>
    <lineage>
        <taxon>Eukaryota</taxon>
        <taxon>Viridiplantae</taxon>
        <taxon>Streptophyta</taxon>
        <taxon>Embryophyta</taxon>
        <taxon>Tracheophyta</taxon>
        <taxon>Spermatophyta</taxon>
        <taxon>Magnoliopsida</taxon>
        <taxon>eudicotyledons</taxon>
        <taxon>Gunneridae</taxon>
        <taxon>Pentapetalae</taxon>
        <taxon>Caryophyllales</taxon>
        <taxon>Caryophyllaceae</taxon>
        <taxon>Caryophylleae</taxon>
        <taxon>Saponaria</taxon>
    </lineage>
</organism>
<dbReference type="PROSITE" id="PS50135">
    <property type="entry name" value="ZF_ZZ_2"/>
    <property type="match status" value="2"/>
</dbReference>
<dbReference type="SUPFAM" id="SSF54277">
    <property type="entry name" value="CAD &amp; PB1 domains"/>
    <property type="match status" value="1"/>
</dbReference>
<comment type="caution">
    <text evidence="11">The sequence shown here is derived from an EMBL/GenBank/DDBJ whole genome shotgun (WGS) entry which is preliminary data.</text>
</comment>
<feature type="domain" description="ZZ-type" evidence="9">
    <location>
        <begin position="370"/>
        <end position="420"/>
    </location>
</feature>
<evidence type="ECO:0000256" key="4">
    <source>
        <dbReference type="ARBA" id="ARBA00022833"/>
    </source>
</evidence>
<dbReference type="InterPro" id="IPR015940">
    <property type="entry name" value="UBA"/>
</dbReference>
<name>A0AAW1GZL0_SAPOF</name>
<keyword evidence="2" id="KW-0479">Metal-binding</keyword>
<dbReference type="PROSITE" id="PS51745">
    <property type="entry name" value="PB1"/>
    <property type="match status" value="1"/>
</dbReference>
<gene>
    <name evidence="11" type="ORF">RND81_13G136600</name>
</gene>
<dbReference type="Pfam" id="PF00564">
    <property type="entry name" value="PB1"/>
    <property type="match status" value="1"/>
</dbReference>
<dbReference type="GO" id="GO:0008270">
    <property type="term" value="F:zinc ion binding"/>
    <property type="evidence" value="ECO:0007669"/>
    <property type="project" value="UniProtKB-KW"/>
</dbReference>
<dbReference type="Gene3D" id="3.10.20.90">
    <property type="entry name" value="Phosphatidylinositol 3-kinase Catalytic Subunit, Chain A, domain 1"/>
    <property type="match status" value="1"/>
</dbReference>
<dbReference type="PROSITE" id="PS50030">
    <property type="entry name" value="UBA"/>
    <property type="match status" value="1"/>
</dbReference>
<dbReference type="Gene3D" id="2.60.40.10">
    <property type="entry name" value="Immunoglobulins"/>
    <property type="match status" value="1"/>
</dbReference>
<dbReference type="InterPro" id="IPR056893">
    <property type="entry name" value="UBA_Nbr1_C"/>
</dbReference>
<dbReference type="InterPro" id="IPR009060">
    <property type="entry name" value="UBA-like_sf"/>
</dbReference>
<dbReference type="Gene3D" id="1.10.8.10">
    <property type="entry name" value="DNA helicase RuvA subunit, C-terminal domain"/>
    <property type="match status" value="1"/>
</dbReference>
<dbReference type="InterPro" id="IPR000433">
    <property type="entry name" value="Znf_ZZ"/>
</dbReference>
<keyword evidence="12" id="KW-1185">Reference proteome</keyword>
<dbReference type="GO" id="GO:0031410">
    <property type="term" value="C:cytoplasmic vesicle"/>
    <property type="evidence" value="ECO:0007669"/>
    <property type="project" value="UniProtKB-KW"/>
</dbReference>
<dbReference type="Proteomes" id="UP001443914">
    <property type="component" value="Unassembled WGS sequence"/>
</dbReference>
<feature type="compositionally biased region" description="Low complexity" evidence="7">
    <location>
        <begin position="90"/>
        <end position="107"/>
    </location>
</feature>
<dbReference type="SUPFAM" id="SSF57850">
    <property type="entry name" value="RING/U-box"/>
    <property type="match status" value="2"/>
</dbReference>
<evidence type="ECO:0000256" key="2">
    <source>
        <dbReference type="ARBA" id="ARBA00022723"/>
    </source>
</evidence>
<evidence type="ECO:0000259" key="8">
    <source>
        <dbReference type="PROSITE" id="PS50030"/>
    </source>
</evidence>
<accession>A0AAW1GZL0</accession>
<dbReference type="CDD" id="cd14947">
    <property type="entry name" value="NBR1_like"/>
    <property type="match status" value="1"/>
</dbReference>
<evidence type="ECO:0000256" key="1">
    <source>
        <dbReference type="ARBA" id="ARBA00004419"/>
    </source>
</evidence>
<dbReference type="Pfam" id="PF16158">
    <property type="entry name" value="N_BRCA1_IG"/>
    <property type="match status" value="1"/>
</dbReference>
<dbReference type="GO" id="GO:0005776">
    <property type="term" value="C:autophagosome"/>
    <property type="evidence" value="ECO:0007669"/>
    <property type="project" value="UniProtKB-SubCell"/>
</dbReference>
<dbReference type="InterPro" id="IPR053793">
    <property type="entry name" value="PB1-like"/>
</dbReference>
<evidence type="ECO:0000259" key="9">
    <source>
        <dbReference type="PROSITE" id="PS50135"/>
    </source>
</evidence>
<dbReference type="Gene3D" id="3.30.60.90">
    <property type="match status" value="2"/>
</dbReference>
<evidence type="ECO:0000259" key="10">
    <source>
        <dbReference type="PROSITE" id="PS51745"/>
    </source>
</evidence>
<sequence length="822" mass="90870">MASLVIKVKYEDTLRRFNVPIKGDRRLDLSMESLRLKIRSLFNLPSNTEFRLTYEDEDDDVVTLVDDDDLHDVVTQGLDPVRITVHLNSDQSGRSSSASFSGNSAPSTPLTQNVQPNISSNAAEVLKAVQEPLNHVPLNLKSFTLNSQQNTDYAKIAKSVHESLAHGLSKLAVGISSKPASTSPIVVDRFDGRSKLEESFVNATLFNSAATSVSYQNNVGSDSKSNLDGKKHEGSRNDSFDKRILDAGVGVSVKSPLCPSVFPNKCKNPSSESSLNKMSGSGGMKKSKDVSSDRREDLTWTEFLRASGLVAERDFVRDAASKNSRIDYETIRHGECPFSGIPLTCDQSPKPMHSSNRSFNKANSLGNIVHKGIGCDGCWAVPITGPRFKSKVKNNYDLCSFCFSRMGNDRDYTRIDSPLAHNHPLSDKISPIFHEGIICDGCDAVPIIGPRFKSKVENNYDLCSKCFLRMGNDLDYTRIDFSTRSCPIRLPNLKDLRQSKMRALVLEHRWRPDFLFVMDVTVKDGTVMAPSTTFIKIWLMRNISSLPWNCGLQLLWIGGDRLRSSDSINIQVPSNGVNVDSELDIAVDFVAPELPGKYISYWRMADLSGRKVGQRVWVQIQVDPSLDLTRESSRTLNLNLPPGSNETAFPEVVDVKAEAGESSAQSILDQNDEIQMLGPNFPINGDLLDAGNSAYPIADRPVSPVGPSASTCPKVDACSITTNVQDKSITLEKNNLDQVCLKTQTEEELLKELALIGFKQIDSEKEAFPVNELDLDVSEWDSILEELKEMGFEDKDTNKKLLAKNNGSISRVVKDLISEENA</sequence>
<feature type="region of interest" description="Disordered" evidence="7">
    <location>
        <begin position="90"/>
        <end position="115"/>
    </location>
</feature>
<dbReference type="InterPro" id="IPR032350">
    <property type="entry name" value="Nbr1_FW"/>
</dbReference>
<dbReference type="AlphaFoldDB" id="A0AAW1GZL0"/>
<feature type="region of interest" description="Disordered" evidence="7">
    <location>
        <begin position="267"/>
        <end position="292"/>
    </location>
</feature>
<dbReference type="PROSITE" id="PS01357">
    <property type="entry name" value="ZF_ZZ_1"/>
    <property type="match status" value="1"/>
</dbReference>
<evidence type="ECO:0000313" key="11">
    <source>
        <dbReference type="EMBL" id="KAK9669520.1"/>
    </source>
</evidence>
<dbReference type="SMART" id="SM00666">
    <property type="entry name" value="PB1"/>
    <property type="match status" value="1"/>
</dbReference>
<evidence type="ECO:0000313" key="12">
    <source>
        <dbReference type="Proteomes" id="UP001443914"/>
    </source>
</evidence>
<keyword evidence="3 6" id="KW-0863">Zinc-finger</keyword>
<feature type="domain" description="ZZ-type" evidence="9">
    <location>
        <begin position="434"/>
        <end position="484"/>
    </location>
</feature>
<dbReference type="InterPro" id="IPR043145">
    <property type="entry name" value="Znf_ZZ_sf"/>
</dbReference>
<dbReference type="EMBL" id="JBDFQZ010000013">
    <property type="protein sequence ID" value="KAK9669520.1"/>
    <property type="molecule type" value="Genomic_DNA"/>
</dbReference>
<dbReference type="Pfam" id="PF24932">
    <property type="entry name" value="UBA_NBR1_C"/>
    <property type="match status" value="1"/>
</dbReference>
<dbReference type="SUPFAM" id="SSF46934">
    <property type="entry name" value="UBA-like"/>
    <property type="match status" value="1"/>
</dbReference>
<dbReference type="PANTHER" id="PTHR20930:SF0">
    <property type="entry name" value="PROTEIN ILRUN"/>
    <property type="match status" value="1"/>
</dbReference>
<keyword evidence="5" id="KW-0968">Cytoplasmic vesicle</keyword>